<comment type="subcellular location">
    <subcellularLocation>
        <location evidence="1">Membrane</location>
        <topology evidence="1">Single-pass type I membrane protein</topology>
    </subcellularLocation>
</comment>
<evidence type="ECO:0000256" key="8">
    <source>
        <dbReference type="ARBA" id="ARBA00023180"/>
    </source>
</evidence>
<reference evidence="12" key="1">
    <citation type="journal article" date="2016" name="Nat. Genet.">
        <title>A high-quality carrot genome assembly provides new insights into carotenoid accumulation and asterid genome evolution.</title>
        <authorList>
            <person name="Iorizzo M."/>
            <person name="Ellison S."/>
            <person name="Senalik D."/>
            <person name="Zeng P."/>
            <person name="Satapoomin P."/>
            <person name="Huang J."/>
            <person name="Bowman M."/>
            <person name="Iovene M."/>
            <person name="Sanseverino W."/>
            <person name="Cavagnaro P."/>
            <person name="Yildiz M."/>
            <person name="Macko-Podgorni A."/>
            <person name="Moranska E."/>
            <person name="Grzebelus E."/>
            <person name="Grzebelus D."/>
            <person name="Ashrafi H."/>
            <person name="Zheng Z."/>
            <person name="Cheng S."/>
            <person name="Spooner D."/>
            <person name="Van Deynze A."/>
            <person name="Simon P."/>
        </authorList>
    </citation>
    <scope>NUCLEOTIDE SEQUENCE</scope>
    <source>
        <tissue evidence="12">Leaf</tissue>
    </source>
</reference>
<organism evidence="12 13">
    <name type="scientific">Daucus carota subsp. sativus</name>
    <name type="common">Carrot</name>
    <dbReference type="NCBI Taxonomy" id="79200"/>
    <lineage>
        <taxon>Eukaryota</taxon>
        <taxon>Viridiplantae</taxon>
        <taxon>Streptophyta</taxon>
        <taxon>Embryophyta</taxon>
        <taxon>Tracheophyta</taxon>
        <taxon>Spermatophyta</taxon>
        <taxon>Magnoliopsida</taxon>
        <taxon>eudicotyledons</taxon>
        <taxon>Gunneridae</taxon>
        <taxon>Pentapetalae</taxon>
        <taxon>asterids</taxon>
        <taxon>campanulids</taxon>
        <taxon>Apiales</taxon>
        <taxon>Apiaceae</taxon>
        <taxon>Apioideae</taxon>
        <taxon>Scandiceae</taxon>
        <taxon>Daucinae</taxon>
        <taxon>Daucus</taxon>
        <taxon>Daucus sect. Daucus</taxon>
    </lineage>
</organism>
<dbReference type="InterPro" id="IPR013210">
    <property type="entry name" value="LRR_N_plant-typ"/>
</dbReference>
<keyword evidence="4 9" id="KW-0732">Signal</keyword>
<gene>
    <name evidence="12" type="ORF">DCAR_0310035</name>
</gene>
<evidence type="ECO:0000256" key="2">
    <source>
        <dbReference type="ARBA" id="ARBA00022614"/>
    </source>
</evidence>
<dbReference type="GO" id="GO:0016020">
    <property type="term" value="C:membrane"/>
    <property type="evidence" value="ECO:0007669"/>
    <property type="project" value="UniProtKB-SubCell"/>
</dbReference>
<evidence type="ECO:0000256" key="1">
    <source>
        <dbReference type="ARBA" id="ARBA00004479"/>
    </source>
</evidence>
<dbReference type="Pfam" id="PF08263">
    <property type="entry name" value="LRRNT_2"/>
    <property type="match status" value="1"/>
</dbReference>
<feature type="domain" description="Disease resistance R13L4/SHOC-2-like LRR" evidence="11">
    <location>
        <begin position="188"/>
        <end position="340"/>
    </location>
</feature>
<accession>A0AAF0WMQ9</accession>
<dbReference type="InterPro" id="IPR001611">
    <property type="entry name" value="Leu-rich_rpt"/>
</dbReference>
<reference evidence="12" key="2">
    <citation type="submission" date="2022-03" db="EMBL/GenBank/DDBJ databases">
        <title>Draft title - Genomic analysis of global carrot germplasm unveils the trajectory of domestication and the origin of high carotenoid orange carrot.</title>
        <authorList>
            <person name="Iorizzo M."/>
            <person name="Ellison S."/>
            <person name="Senalik D."/>
            <person name="Macko-Podgorni A."/>
            <person name="Grzebelus D."/>
            <person name="Bostan H."/>
            <person name="Rolling W."/>
            <person name="Curaba J."/>
            <person name="Simon P."/>
        </authorList>
    </citation>
    <scope>NUCLEOTIDE SEQUENCE</scope>
    <source>
        <tissue evidence="12">Leaf</tissue>
    </source>
</reference>
<protein>
    <recommendedName>
        <fullName evidence="14">Leucine-rich repeat-containing N-terminal plant-type domain-containing protein</fullName>
    </recommendedName>
</protein>
<evidence type="ECO:0000313" key="12">
    <source>
        <dbReference type="EMBL" id="WOG90790.1"/>
    </source>
</evidence>
<dbReference type="Gene3D" id="3.80.10.10">
    <property type="entry name" value="Ribonuclease Inhibitor"/>
    <property type="match status" value="2"/>
</dbReference>
<evidence type="ECO:0008006" key="14">
    <source>
        <dbReference type="Google" id="ProtNLM"/>
    </source>
</evidence>
<dbReference type="FunFam" id="3.80.10.10:FF:000400">
    <property type="entry name" value="Nuclear pore complex protein NUP107"/>
    <property type="match status" value="1"/>
</dbReference>
<keyword evidence="3" id="KW-0812">Transmembrane</keyword>
<evidence type="ECO:0000256" key="6">
    <source>
        <dbReference type="ARBA" id="ARBA00022989"/>
    </source>
</evidence>
<evidence type="ECO:0000259" key="10">
    <source>
        <dbReference type="Pfam" id="PF08263"/>
    </source>
</evidence>
<dbReference type="Proteomes" id="UP000077755">
    <property type="component" value="Chromosome 3"/>
</dbReference>
<evidence type="ECO:0000256" key="7">
    <source>
        <dbReference type="ARBA" id="ARBA00023136"/>
    </source>
</evidence>
<keyword evidence="6" id="KW-1133">Transmembrane helix</keyword>
<keyword evidence="7" id="KW-0472">Membrane</keyword>
<keyword evidence="5" id="KW-0677">Repeat</keyword>
<keyword evidence="2" id="KW-0433">Leucine-rich repeat</keyword>
<evidence type="ECO:0000256" key="5">
    <source>
        <dbReference type="ARBA" id="ARBA00022737"/>
    </source>
</evidence>
<name>A0AAF0WMQ9_DAUCS</name>
<sequence>MEAPYNFKFSLYLFLLYALHVTNMAYTNKTTMLCQDHERSALLHFKRSLSASSHSSAYLKTASWRARGNSSNNCCSWDGVECDDASGFVIGLDLSSSLLHATLQSNSALFSLVHLQNLNLAENNFMNSLIPTEISHLLNLSFLNLSFSSFSGQVPLELSRMCKLTSLDLSNNYLHGGFPIAVFNLPGLLVLNVSGNQNLSGYLPEFNQTSPIRELDIAWTNFSGNIPASIGNLRSLTRLRLRNCYFSGSFPPSIGNLTQLTYLSVASNMFSTSGDLPWLQKLTKLTVLNLDDTSLYGNIPPSIANLTELTVLSLSNNPFNRSRNLSWLGKLTKLTFLDLQNSNLYGDIPPSLAN</sequence>
<dbReference type="AlphaFoldDB" id="A0AAF0WMQ9"/>
<evidence type="ECO:0000256" key="3">
    <source>
        <dbReference type="ARBA" id="ARBA00022692"/>
    </source>
</evidence>
<evidence type="ECO:0000256" key="4">
    <source>
        <dbReference type="ARBA" id="ARBA00022729"/>
    </source>
</evidence>
<dbReference type="PANTHER" id="PTHR48061:SF12">
    <property type="entry name" value="DISEASE RESISTANCE LIKE PROTEIN"/>
    <property type="match status" value="1"/>
</dbReference>
<dbReference type="SUPFAM" id="SSF52058">
    <property type="entry name" value="L domain-like"/>
    <property type="match status" value="1"/>
</dbReference>
<evidence type="ECO:0000313" key="13">
    <source>
        <dbReference type="Proteomes" id="UP000077755"/>
    </source>
</evidence>
<keyword evidence="8" id="KW-0325">Glycoprotein</keyword>
<dbReference type="InterPro" id="IPR032675">
    <property type="entry name" value="LRR_dom_sf"/>
</dbReference>
<dbReference type="EMBL" id="CP093345">
    <property type="protein sequence ID" value="WOG90790.1"/>
    <property type="molecule type" value="Genomic_DNA"/>
</dbReference>
<evidence type="ECO:0000259" key="11">
    <source>
        <dbReference type="Pfam" id="PF23598"/>
    </source>
</evidence>
<feature type="chain" id="PRO_5041996349" description="Leucine-rich repeat-containing N-terminal plant-type domain-containing protein" evidence="9">
    <location>
        <begin position="25"/>
        <end position="354"/>
    </location>
</feature>
<dbReference type="InterPro" id="IPR046956">
    <property type="entry name" value="RLP23-like"/>
</dbReference>
<dbReference type="Pfam" id="PF00560">
    <property type="entry name" value="LRR_1"/>
    <property type="match status" value="2"/>
</dbReference>
<dbReference type="Pfam" id="PF23598">
    <property type="entry name" value="LRR_14"/>
    <property type="match status" value="1"/>
</dbReference>
<dbReference type="InterPro" id="IPR055414">
    <property type="entry name" value="LRR_R13L4/SHOC2-like"/>
</dbReference>
<feature type="signal peptide" evidence="9">
    <location>
        <begin position="1"/>
        <end position="24"/>
    </location>
</feature>
<proteinExistence type="predicted"/>
<keyword evidence="13" id="KW-1185">Reference proteome</keyword>
<dbReference type="PANTHER" id="PTHR48061">
    <property type="entry name" value="LEUCINE-RICH REPEAT RECEPTOR PROTEIN KINASE EMS1-LIKE-RELATED"/>
    <property type="match status" value="1"/>
</dbReference>
<feature type="domain" description="Leucine-rich repeat-containing N-terminal plant-type" evidence="10">
    <location>
        <begin position="36"/>
        <end position="83"/>
    </location>
</feature>
<evidence type="ECO:0000256" key="9">
    <source>
        <dbReference type="SAM" id="SignalP"/>
    </source>
</evidence>